<name>A0AAD9T3R6_9HELO</name>
<reference evidence="2" key="1">
    <citation type="submission" date="2023-06" db="EMBL/GenBank/DDBJ databases">
        <title>Draft genome of Marssonina rosae.</title>
        <authorList>
            <person name="Cheng Q."/>
        </authorList>
    </citation>
    <scope>NUCLEOTIDE SEQUENCE</scope>
    <source>
        <strain evidence="2">R4</strain>
    </source>
</reference>
<keyword evidence="3" id="KW-1185">Reference proteome</keyword>
<dbReference type="Proteomes" id="UP001285354">
    <property type="component" value="Unassembled WGS sequence"/>
</dbReference>
<comment type="caution">
    <text evidence="2">The sequence shown here is derived from an EMBL/GenBank/DDBJ whole genome shotgun (WGS) entry which is preliminary data.</text>
</comment>
<protein>
    <submittedName>
        <fullName evidence="2">Uncharacterized protein</fullName>
    </submittedName>
</protein>
<evidence type="ECO:0000313" key="3">
    <source>
        <dbReference type="Proteomes" id="UP001285354"/>
    </source>
</evidence>
<gene>
    <name evidence="2" type="ORF">QTJ16_002371</name>
</gene>
<organism evidence="2 3">
    <name type="scientific">Diplocarpon rosae</name>
    <dbReference type="NCBI Taxonomy" id="946125"/>
    <lineage>
        <taxon>Eukaryota</taxon>
        <taxon>Fungi</taxon>
        <taxon>Dikarya</taxon>
        <taxon>Ascomycota</taxon>
        <taxon>Pezizomycotina</taxon>
        <taxon>Leotiomycetes</taxon>
        <taxon>Helotiales</taxon>
        <taxon>Drepanopezizaceae</taxon>
        <taxon>Diplocarpon</taxon>
    </lineage>
</organism>
<feature type="region of interest" description="Disordered" evidence="1">
    <location>
        <begin position="1"/>
        <end position="27"/>
    </location>
</feature>
<feature type="compositionally biased region" description="Polar residues" evidence="1">
    <location>
        <begin position="10"/>
        <end position="22"/>
    </location>
</feature>
<accession>A0AAD9T3R6</accession>
<dbReference type="EMBL" id="JAUBYV010000003">
    <property type="protein sequence ID" value="KAK2627725.1"/>
    <property type="molecule type" value="Genomic_DNA"/>
</dbReference>
<sequence>MHIDGATPRVQWTDQRQPQRFNPTPIVEPSRRVQSNAINLTGYNAVPSSI</sequence>
<evidence type="ECO:0000313" key="2">
    <source>
        <dbReference type="EMBL" id="KAK2627725.1"/>
    </source>
</evidence>
<dbReference type="AlphaFoldDB" id="A0AAD9T3R6"/>
<evidence type="ECO:0000256" key="1">
    <source>
        <dbReference type="SAM" id="MobiDB-lite"/>
    </source>
</evidence>
<proteinExistence type="predicted"/>